<dbReference type="GO" id="GO:0006231">
    <property type="term" value="P:dTMP biosynthetic process"/>
    <property type="evidence" value="ECO:0007669"/>
    <property type="project" value="InterPro"/>
</dbReference>
<dbReference type="GO" id="GO:0004799">
    <property type="term" value="F:thymidylate synthase activity"/>
    <property type="evidence" value="ECO:0007669"/>
    <property type="project" value="TreeGrafter"/>
</dbReference>
<reference evidence="1 2" key="1">
    <citation type="journal article" date="2015" name="PLoS ONE">
        <title>Investigation of a Large Collection of Pseudomonas aeruginosa Bacteriophages Collected from a Single Environmental Source in Abidjan, Cote d'Ivoire.</title>
        <authorList>
            <person name="Essoh C."/>
            <person name="Latino L."/>
            <person name="Midoux C."/>
            <person name="Blouin Y."/>
            <person name="Loukou G."/>
            <person name="Nguetta S.P."/>
            <person name="Lathro S."/>
            <person name="Cablanmian A."/>
            <person name="Kouassi A.K."/>
            <person name="Vergnaud G."/>
            <person name="Pourcel C."/>
        </authorList>
    </citation>
    <scope>NUCLEOTIDE SEQUENCE [LARGE SCALE GENOMIC DNA]</scope>
    <source>
        <strain evidence="1">Ab27</strain>
    </source>
</reference>
<dbReference type="Proteomes" id="UP000030228">
    <property type="component" value="Genome"/>
</dbReference>
<proteinExistence type="predicted"/>
<dbReference type="SUPFAM" id="SSF69796">
    <property type="entry name" value="Thymidylate synthase-complementing protein Thy1"/>
    <property type="match status" value="1"/>
</dbReference>
<dbReference type="InterPro" id="IPR003669">
    <property type="entry name" value="Thymidylate_synthase_ThyX"/>
</dbReference>
<evidence type="ECO:0000313" key="2">
    <source>
        <dbReference type="Proteomes" id="UP000030228"/>
    </source>
</evidence>
<dbReference type="CDD" id="cd20175">
    <property type="entry name" value="ThyX"/>
    <property type="match status" value="1"/>
</dbReference>
<dbReference type="PANTHER" id="PTHR34934:SF1">
    <property type="entry name" value="FLAVIN-DEPENDENT THYMIDYLATE SYNTHASE"/>
    <property type="match status" value="1"/>
</dbReference>
<dbReference type="Pfam" id="PF02511">
    <property type="entry name" value="Thy1"/>
    <property type="match status" value="1"/>
</dbReference>
<dbReference type="GeneID" id="23679237"/>
<dbReference type="GO" id="GO:0050797">
    <property type="term" value="F:thymidylate synthase (FAD) activity"/>
    <property type="evidence" value="ECO:0007669"/>
    <property type="project" value="InterPro"/>
</dbReference>
<dbReference type="GO" id="GO:0070402">
    <property type="term" value="F:NADPH binding"/>
    <property type="evidence" value="ECO:0007669"/>
    <property type="project" value="TreeGrafter"/>
</dbReference>
<name>A0A0A1IWW2_9CAUD</name>
<dbReference type="RefSeq" id="YP_009124381.1">
    <property type="nucleotide sequence ID" value="NC_026586.1"/>
</dbReference>
<dbReference type="KEGG" id="vg:23679237"/>
<dbReference type="PROSITE" id="PS51331">
    <property type="entry name" value="THYX"/>
    <property type="match status" value="1"/>
</dbReference>
<accession>A0A0A1IWW2</accession>
<dbReference type="InterPro" id="IPR036098">
    <property type="entry name" value="Thymidylate_synthase_ThyX_sf"/>
</dbReference>
<dbReference type="EMBL" id="LN610579">
    <property type="protein sequence ID" value="CEF89864.1"/>
    <property type="molecule type" value="Genomic_DNA"/>
</dbReference>
<dbReference type="GO" id="GO:0050660">
    <property type="term" value="F:flavin adenine dinucleotide binding"/>
    <property type="evidence" value="ECO:0007669"/>
    <property type="project" value="InterPro"/>
</dbReference>
<evidence type="ECO:0000313" key="1">
    <source>
        <dbReference type="EMBL" id="CEF89864.1"/>
    </source>
</evidence>
<protein>
    <submittedName>
        <fullName evidence="1">Putative thymidylate synthase</fullName>
    </submittedName>
</protein>
<organism evidence="1 2">
    <name type="scientific">Pseudomonas phage vB_PaeM_PAO1_Ab27</name>
    <dbReference type="NCBI Taxonomy" id="1548907"/>
    <lineage>
        <taxon>Viruses</taxon>
        <taxon>Duplodnaviria</taxon>
        <taxon>Heunggongvirae</taxon>
        <taxon>Uroviricota</taxon>
        <taxon>Caudoviricetes</taxon>
        <taxon>Lindbergviridae</taxon>
        <taxon>Pbunavirus</taxon>
        <taxon>Pbunavirus LS1</taxon>
    </lineage>
</organism>
<sequence length="305" mass="35288">MKISLISYTQNAWELLLGTKSTRMRGQDPATMTEAEKLDHWKYMLDTIRSPFEFVDFIFQIEGVSKNFTHQLVRTRTGAYQQETSRALEVSAVVQPEAFRWDFDEPATVNGEPDPTYHAREELNRLWHDAIADAQTSYQKLLEAGASLQDARAIIPSNMETKIAAKFNLRTLSDMAKVRLCVRTQGEYQEVFREMRRLVLEVYPMFDSLLQPHCVATGSCAFPRYGSKVMNEEEIQQKSYDRFMSALETKPGQIPVVDVPLEPIYQCKFYRPWMDRSAEQEELRREFWGSEKQEANPVAVNGKSM</sequence>
<gene>
    <name evidence="1" type="primary">ORF78</name>
</gene>
<dbReference type="PANTHER" id="PTHR34934">
    <property type="entry name" value="FLAVIN-DEPENDENT THYMIDYLATE SYNTHASE"/>
    <property type="match status" value="1"/>
</dbReference>
<dbReference type="Gene3D" id="3.30.1360.170">
    <property type="match status" value="1"/>
</dbReference>